<dbReference type="Gene3D" id="1.20.1250.20">
    <property type="entry name" value="MFS general substrate transporter like domains"/>
    <property type="match status" value="1"/>
</dbReference>
<dbReference type="InterPro" id="IPR036259">
    <property type="entry name" value="MFS_trans_sf"/>
</dbReference>
<dbReference type="Proteomes" id="UP000054266">
    <property type="component" value="Unassembled WGS sequence"/>
</dbReference>
<dbReference type="EMBL" id="KN846959">
    <property type="protein sequence ID" value="KIW67180.1"/>
    <property type="molecule type" value="Genomic_DNA"/>
</dbReference>
<dbReference type="GO" id="GO:0005351">
    <property type="term" value="F:carbohydrate:proton symporter activity"/>
    <property type="evidence" value="ECO:0007669"/>
    <property type="project" value="TreeGrafter"/>
</dbReference>
<feature type="transmembrane region" description="Helical" evidence="6">
    <location>
        <begin position="321"/>
        <end position="338"/>
    </location>
</feature>
<evidence type="ECO:0000259" key="7">
    <source>
        <dbReference type="PROSITE" id="PS50850"/>
    </source>
</evidence>
<evidence type="ECO:0000256" key="1">
    <source>
        <dbReference type="ARBA" id="ARBA00004141"/>
    </source>
</evidence>
<dbReference type="InterPro" id="IPR005829">
    <property type="entry name" value="Sugar_transporter_CS"/>
</dbReference>
<feature type="domain" description="Major facilitator superfamily (MFS) profile" evidence="7">
    <location>
        <begin position="36"/>
        <end position="468"/>
    </location>
</feature>
<dbReference type="GO" id="GO:0016020">
    <property type="term" value="C:membrane"/>
    <property type="evidence" value="ECO:0007669"/>
    <property type="project" value="UniProtKB-SubCell"/>
</dbReference>
<feature type="transmembrane region" description="Helical" evidence="6">
    <location>
        <begin position="160"/>
        <end position="180"/>
    </location>
</feature>
<keyword evidence="4 6" id="KW-1133">Transmembrane helix</keyword>
<gene>
    <name evidence="8" type="ORF">PV04_06451</name>
</gene>
<evidence type="ECO:0000256" key="6">
    <source>
        <dbReference type="SAM" id="Phobius"/>
    </source>
</evidence>
<dbReference type="PANTHER" id="PTHR48022:SF22">
    <property type="entry name" value="MAJOR FACILITATOR SUPERFAMILY (MFS) PROFILE DOMAIN-CONTAINING PROTEIN"/>
    <property type="match status" value="1"/>
</dbReference>
<protein>
    <recommendedName>
        <fullName evidence="7">Major facilitator superfamily (MFS) profile domain-containing protein</fullName>
    </recommendedName>
</protein>
<feature type="transmembrane region" description="Helical" evidence="6">
    <location>
        <begin position="31"/>
        <end position="48"/>
    </location>
</feature>
<dbReference type="AlphaFoldDB" id="A0A0D2FK95"/>
<reference evidence="8 9" key="1">
    <citation type="submission" date="2015-01" db="EMBL/GenBank/DDBJ databases">
        <title>The Genome Sequence of Capronia semiimmersa CBS27337.</title>
        <authorList>
            <consortium name="The Broad Institute Genomics Platform"/>
            <person name="Cuomo C."/>
            <person name="de Hoog S."/>
            <person name="Gorbushina A."/>
            <person name="Stielow B."/>
            <person name="Teixiera M."/>
            <person name="Abouelleil A."/>
            <person name="Chapman S.B."/>
            <person name="Priest M."/>
            <person name="Young S.K."/>
            <person name="Wortman J."/>
            <person name="Nusbaum C."/>
            <person name="Birren B."/>
        </authorList>
    </citation>
    <scope>NUCLEOTIDE SEQUENCE [LARGE SCALE GENOMIC DNA]</scope>
    <source>
        <strain evidence="8 9">CBS 27337</strain>
    </source>
</reference>
<evidence type="ECO:0000256" key="2">
    <source>
        <dbReference type="ARBA" id="ARBA00010992"/>
    </source>
</evidence>
<dbReference type="FunFam" id="1.20.1250.20:FF:000078">
    <property type="entry name" value="MFS maltose transporter, putative"/>
    <property type="match status" value="1"/>
</dbReference>
<feature type="transmembrane region" description="Helical" evidence="6">
    <location>
        <begin position="411"/>
        <end position="433"/>
    </location>
</feature>
<dbReference type="SUPFAM" id="SSF103473">
    <property type="entry name" value="MFS general substrate transporter"/>
    <property type="match status" value="1"/>
</dbReference>
<evidence type="ECO:0000256" key="5">
    <source>
        <dbReference type="ARBA" id="ARBA00023136"/>
    </source>
</evidence>
<dbReference type="PANTHER" id="PTHR48022">
    <property type="entry name" value="PLASTIDIC GLUCOSE TRANSPORTER 4"/>
    <property type="match status" value="1"/>
</dbReference>
<evidence type="ECO:0000313" key="8">
    <source>
        <dbReference type="EMBL" id="KIW67180.1"/>
    </source>
</evidence>
<keyword evidence="3 6" id="KW-0812">Transmembrane</keyword>
<feature type="transmembrane region" description="Helical" evidence="6">
    <location>
        <begin position="111"/>
        <end position="128"/>
    </location>
</feature>
<feature type="transmembrane region" description="Helical" evidence="6">
    <location>
        <begin position="281"/>
        <end position="301"/>
    </location>
</feature>
<keyword evidence="5 6" id="KW-0472">Membrane</keyword>
<dbReference type="PROSITE" id="PS00216">
    <property type="entry name" value="SUGAR_TRANSPORT_1"/>
    <property type="match status" value="1"/>
</dbReference>
<feature type="transmembrane region" description="Helical" evidence="6">
    <location>
        <begin position="345"/>
        <end position="366"/>
    </location>
</feature>
<evidence type="ECO:0000256" key="4">
    <source>
        <dbReference type="ARBA" id="ARBA00022989"/>
    </source>
</evidence>
<organism evidence="8 9">
    <name type="scientific">Phialophora macrospora</name>
    <dbReference type="NCBI Taxonomy" id="1851006"/>
    <lineage>
        <taxon>Eukaryota</taxon>
        <taxon>Fungi</taxon>
        <taxon>Dikarya</taxon>
        <taxon>Ascomycota</taxon>
        <taxon>Pezizomycotina</taxon>
        <taxon>Eurotiomycetes</taxon>
        <taxon>Chaetothyriomycetidae</taxon>
        <taxon>Chaetothyriales</taxon>
        <taxon>Herpotrichiellaceae</taxon>
        <taxon>Phialophora</taxon>
    </lineage>
</organism>
<keyword evidence="9" id="KW-1185">Reference proteome</keyword>
<dbReference type="Pfam" id="PF00083">
    <property type="entry name" value="Sugar_tr"/>
    <property type="match status" value="1"/>
</dbReference>
<dbReference type="PROSITE" id="PS50850">
    <property type="entry name" value="MFS"/>
    <property type="match status" value="1"/>
</dbReference>
<comment type="subcellular location">
    <subcellularLocation>
        <location evidence="1">Membrane</location>
        <topology evidence="1">Multi-pass membrane protein</topology>
    </subcellularLocation>
</comment>
<dbReference type="InterPro" id="IPR005828">
    <property type="entry name" value="MFS_sugar_transport-like"/>
</dbReference>
<evidence type="ECO:0000256" key="3">
    <source>
        <dbReference type="ARBA" id="ARBA00022692"/>
    </source>
</evidence>
<dbReference type="InterPro" id="IPR020846">
    <property type="entry name" value="MFS_dom"/>
</dbReference>
<evidence type="ECO:0000313" key="9">
    <source>
        <dbReference type="Proteomes" id="UP000054266"/>
    </source>
</evidence>
<comment type="similarity">
    <text evidence="2">Belongs to the major facilitator superfamily. Sugar transporter (TC 2.A.1.1) family.</text>
</comment>
<dbReference type="InterPro" id="IPR050360">
    <property type="entry name" value="MFS_Sugar_Transporters"/>
</dbReference>
<accession>A0A0D2FK95</accession>
<proteinExistence type="inferred from homology"/>
<sequence>MGETKDRDGDVTLDEQTQSHGRLRAIRTNPWAFAWCLYTISALLLAVFEDQASYAIVGIPGFRKDFGSLYEGSYVLAASWQSAFQGAPIATRVVGALTAAPVADYIGRRNALIVAIALSLAAITMEFMATTNGLFFGGKLLSGMAVAAIEAIVPTALRGLMTVLLPFAASIGALVAALIINGSGNQTDRWAYRTVFCSQYAFAAGPVMFIWFMPESPWWLLSKGREDQALKSLHRLGYSMSTGDDVQHLARIRATLEQIRRETDGVTYLECFRRSNLRRTIVATAPLSVQIWTGVIFTALYSTYYAQLAGYSTSMSFKLLVVQQVLAMVGNMMSWTLIDRAGRRGLTVYGTVGLTVLLWIMGGLAIGGSRAQLKGAVAMVLLYAWLYNLTIGATAYTYLTEVATARLRAKTVAIGLAMQSCFGLMWSFVLPYLFNPDRANLGGKVGFIFGGLAIPCFVFLWWYQPETAGRSYDELDEMFMKGVPARAFRGYKTEARARRQQLTMGAESVSA</sequence>
<feature type="transmembrane region" description="Helical" evidence="6">
    <location>
        <begin position="378"/>
        <end position="399"/>
    </location>
</feature>
<feature type="transmembrane region" description="Helical" evidence="6">
    <location>
        <begin position="445"/>
        <end position="463"/>
    </location>
</feature>
<dbReference type="HOGENOM" id="CLU_001265_11_0_1"/>
<name>A0A0D2FK95_9EURO</name>